<dbReference type="EMBL" id="QGTZ01000007">
    <property type="protein sequence ID" value="PWW38899.1"/>
    <property type="molecule type" value="Genomic_DNA"/>
</dbReference>
<dbReference type="Proteomes" id="UP000247078">
    <property type="component" value="Unassembled WGS sequence"/>
</dbReference>
<evidence type="ECO:0000313" key="1">
    <source>
        <dbReference type="EMBL" id="PWW38899.1"/>
    </source>
</evidence>
<dbReference type="RefSeq" id="WP_110000259.1">
    <property type="nucleotide sequence ID" value="NZ_QGTZ01000007.1"/>
</dbReference>
<evidence type="ECO:0000313" key="2">
    <source>
        <dbReference type="Proteomes" id="UP000247078"/>
    </source>
</evidence>
<gene>
    <name evidence="1" type="ORF">DET56_107301</name>
</gene>
<comment type="caution">
    <text evidence="1">The sequence shown here is derived from an EMBL/GenBank/DDBJ whole genome shotgun (WGS) entry which is preliminary data.</text>
</comment>
<protein>
    <submittedName>
        <fullName evidence="1">Uncharacterized protein</fullName>
    </submittedName>
</protein>
<accession>A0A855Y5R3</accession>
<proteinExistence type="predicted"/>
<sequence length="83" mass="9457">MDSFSKETKDNSYVVIPSENVTKIQFGDPCYIGYQVDGLDGQEFWELTGVSYTTEVSSLEVRKYQYHMAGHLHHALLPLSKLL</sequence>
<name>A0A855Y5R3_9BACL</name>
<dbReference type="AlphaFoldDB" id="A0A855Y5R3"/>
<reference evidence="1 2" key="1">
    <citation type="submission" date="2018-05" db="EMBL/GenBank/DDBJ databases">
        <title>Freshwater and sediment microbial communities from various areas in North America, analyzing microbe dynamics in response to fracking.</title>
        <authorList>
            <person name="Lamendella R."/>
        </authorList>
    </citation>
    <scope>NUCLEOTIDE SEQUENCE [LARGE SCALE GENOMIC DNA]</scope>
    <source>
        <strain evidence="1 2">DB-3</strain>
    </source>
</reference>
<organism evidence="1 2">
    <name type="scientific">Paenibacillus pabuli</name>
    <dbReference type="NCBI Taxonomy" id="1472"/>
    <lineage>
        <taxon>Bacteria</taxon>
        <taxon>Bacillati</taxon>
        <taxon>Bacillota</taxon>
        <taxon>Bacilli</taxon>
        <taxon>Bacillales</taxon>
        <taxon>Paenibacillaceae</taxon>
        <taxon>Paenibacillus</taxon>
    </lineage>
</organism>